<reference evidence="2" key="1">
    <citation type="journal article" date="2014" name="Proc. Natl. Acad. Sci. U.S.A.">
        <title>Extensive sampling of basidiomycete genomes demonstrates inadequacy of the white-rot/brown-rot paradigm for wood decay fungi.</title>
        <authorList>
            <person name="Riley R."/>
            <person name="Salamov A.A."/>
            <person name="Brown D.W."/>
            <person name="Nagy L.G."/>
            <person name="Floudas D."/>
            <person name="Held B.W."/>
            <person name="Levasseur A."/>
            <person name="Lombard V."/>
            <person name="Morin E."/>
            <person name="Otillar R."/>
            <person name="Lindquist E.A."/>
            <person name="Sun H."/>
            <person name="LaButti K.M."/>
            <person name="Schmutz J."/>
            <person name="Jabbour D."/>
            <person name="Luo H."/>
            <person name="Baker S.E."/>
            <person name="Pisabarro A.G."/>
            <person name="Walton J.D."/>
            <person name="Blanchette R.A."/>
            <person name="Henrissat B."/>
            <person name="Martin F."/>
            <person name="Cullen D."/>
            <person name="Hibbett D.S."/>
            <person name="Grigoriev I.V."/>
        </authorList>
    </citation>
    <scope>NUCLEOTIDE SEQUENCE [LARGE SCALE GENOMIC DNA]</scope>
    <source>
        <strain evidence="2">PC15</strain>
    </source>
</reference>
<feature type="non-terminal residue" evidence="1">
    <location>
        <position position="1"/>
    </location>
</feature>
<dbReference type="OrthoDB" id="3039677at2759"/>
<evidence type="ECO:0000313" key="1">
    <source>
        <dbReference type="EMBL" id="KDQ22017.1"/>
    </source>
</evidence>
<evidence type="ECO:0000313" key="2">
    <source>
        <dbReference type="Proteomes" id="UP000027073"/>
    </source>
</evidence>
<gene>
    <name evidence="1" type="ORF">PLEOSDRAFT_1015211</name>
</gene>
<organism evidence="1 2">
    <name type="scientific">Pleurotus ostreatus (strain PC15)</name>
    <name type="common">Oyster mushroom</name>
    <dbReference type="NCBI Taxonomy" id="1137138"/>
    <lineage>
        <taxon>Eukaryota</taxon>
        <taxon>Fungi</taxon>
        <taxon>Dikarya</taxon>
        <taxon>Basidiomycota</taxon>
        <taxon>Agaricomycotina</taxon>
        <taxon>Agaricomycetes</taxon>
        <taxon>Agaricomycetidae</taxon>
        <taxon>Agaricales</taxon>
        <taxon>Pleurotineae</taxon>
        <taxon>Pleurotaceae</taxon>
        <taxon>Pleurotus</taxon>
    </lineage>
</organism>
<dbReference type="AlphaFoldDB" id="A0A067ND10"/>
<dbReference type="EMBL" id="KL198015">
    <property type="protein sequence ID" value="KDQ22017.1"/>
    <property type="molecule type" value="Genomic_DNA"/>
</dbReference>
<protein>
    <submittedName>
        <fullName evidence="1">Uncharacterized protein</fullName>
    </submittedName>
</protein>
<dbReference type="InterPro" id="IPR004242">
    <property type="entry name" value="Transposase_21"/>
</dbReference>
<sequence length="180" mass="20892">CYNFPPHLRYLPENIYLVGVIAGPHKPDTHHINPYIQLLVNEFKPFWSPGVFFTRTRRCDAGRTMKGLLVPLICDMLGARQVAGLAAINAHYFCTTCDLDIDDIDNVDIKDWIMRDAEHVRRIAALWKSARSINDRVAIFDAFGLRWTPLLELQYWDPVRFIVIDTMHALDINLLKHHLR</sequence>
<dbReference type="HOGENOM" id="CLU_078867_1_0_1"/>
<dbReference type="Proteomes" id="UP000027073">
    <property type="component" value="Unassembled WGS sequence"/>
</dbReference>
<accession>A0A067ND10</accession>
<dbReference type="InParanoid" id="A0A067ND10"/>
<proteinExistence type="predicted"/>
<dbReference type="Pfam" id="PF02992">
    <property type="entry name" value="Transposase_21"/>
    <property type="match status" value="1"/>
</dbReference>
<feature type="non-terminal residue" evidence="1">
    <location>
        <position position="180"/>
    </location>
</feature>
<name>A0A067ND10_PLEO1</name>